<feature type="transmembrane region" description="Helical" evidence="2">
    <location>
        <begin position="16"/>
        <end position="34"/>
    </location>
</feature>
<protein>
    <recommendedName>
        <fullName evidence="3">EamA domain-containing protein</fullName>
    </recommendedName>
</protein>
<accession>A0A369LH37</accession>
<feature type="transmembrane region" description="Helical" evidence="2">
    <location>
        <begin position="283"/>
        <end position="300"/>
    </location>
</feature>
<feature type="transmembrane region" description="Helical" evidence="2">
    <location>
        <begin position="228"/>
        <end position="246"/>
    </location>
</feature>
<evidence type="ECO:0000313" key="4">
    <source>
        <dbReference type="EMBL" id="RDB57989.1"/>
    </source>
</evidence>
<evidence type="ECO:0000259" key="3">
    <source>
        <dbReference type="Pfam" id="PF00892"/>
    </source>
</evidence>
<feature type="transmembrane region" description="Helical" evidence="2">
    <location>
        <begin position="168"/>
        <end position="186"/>
    </location>
</feature>
<dbReference type="Proteomes" id="UP000253975">
    <property type="component" value="Unassembled WGS sequence"/>
</dbReference>
<evidence type="ECO:0000256" key="1">
    <source>
        <dbReference type="ARBA" id="ARBA00007362"/>
    </source>
</evidence>
<reference evidence="4 5" key="1">
    <citation type="journal article" date="2018" name="Elife">
        <title>Discovery and characterization of a prevalent human gut bacterial enzyme sufficient for the inactivation of a family of plant toxins.</title>
        <authorList>
            <person name="Koppel N."/>
            <person name="Bisanz J.E."/>
            <person name="Pandelia M.E."/>
            <person name="Turnbaugh P.J."/>
            <person name="Balskus E.P."/>
        </authorList>
    </citation>
    <scope>NUCLEOTIDE SEQUENCE [LARGE SCALE GENOMIC DNA]</scope>
    <source>
        <strain evidence="4 5">OB21 GAM31</strain>
    </source>
</reference>
<dbReference type="Pfam" id="PF00892">
    <property type="entry name" value="EamA"/>
    <property type="match status" value="1"/>
</dbReference>
<feature type="transmembrane region" description="Helical" evidence="2">
    <location>
        <begin position="198"/>
        <end position="216"/>
    </location>
</feature>
<dbReference type="SUPFAM" id="SSF103481">
    <property type="entry name" value="Multidrug resistance efflux transporter EmrE"/>
    <property type="match status" value="1"/>
</dbReference>
<feature type="domain" description="EamA" evidence="3">
    <location>
        <begin position="172"/>
        <end position="299"/>
    </location>
</feature>
<comment type="caution">
    <text evidence="4">The sequence shown here is derived from an EMBL/GenBank/DDBJ whole genome shotgun (WGS) entry which is preliminary data.</text>
</comment>
<feature type="transmembrane region" description="Helical" evidence="2">
    <location>
        <begin position="74"/>
        <end position="97"/>
    </location>
</feature>
<feature type="transmembrane region" description="Helical" evidence="2">
    <location>
        <begin position="258"/>
        <end position="277"/>
    </location>
</feature>
<dbReference type="GO" id="GO:0016020">
    <property type="term" value="C:membrane"/>
    <property type="evidence" value="ECO:0007669"/>
    <property type="project" value="InterPro"/>
</dbReference>
<dbReference type="InterPro" id="IPR000620">
    <property type="entry name" value="EamA_dom"/>
</dbReference>
<proteinExistence type="inferred from homology"/>
<dbReference type="InterPro" id="IPR037185">
    <property type="entry name" value="EmrE-like"/>
</dbReference>
<feature type="transmembrane region" description="Helical" evidence="2">
    <location>
        <begin position="103"/>
        <end position="122"/>
    </location>
</feature>
<gene>
    <name evidence="4" type="ORF">C1881_06915</name>
</gene>
<feature type="transmembrane region" description="Helical" evidence="2">
    <location>
        <begin position="40"/>
        <end position="62"/>
    </location>
</feature>
<keyword evidence="2" id="KW-0812">Transmembrane</keyword>
<dbReference type="AlphaFoldDB" id="A0A369LH37"/>
<name>A0A369LH37_9ACTN</name>
<organism evidence="4 5">
    <name type="scientific">Slackia isoflavoniconvertens</name>
    <dbReference type="NCBI Taxonomy" id="572010"/>
    <lineage>
        <taxon>Bacteria</taxon>
        <taxon>Bacillati</taxon>
        <taxon>Actinomycetota</taxon>
        <taxon>Coriobacteriia</taxon>
        <taxon>Eggerthellales</taxon>
        <taxon>Eggerthellaceae</taxon>
        <taxon>Slackia</taxon>
    </lineage>
</organism>
<comment type="similarity">
    <text evidence="1">Belongs to the EamA transporter family.</text>
</comment>
<dbReference type="NCBIfam" id="NF008676">
    <property type="entry name" value="PRK11689.1"/>
    <property type="match status" value="1"/>
</dbReference>
<feature type="transmembrane region" description="Helical" evidence="2">
    <location>
        <begin position="129"/>
        <end position="148"/>
    </location>
</feature>
<dbReference type="EMBL" id="PPTO01000010">
    <property type="protein sequence ID" value="RDB57989.1"/>
    <property type="molecule type" value="Genomic_DNA"/>
</dbReference>
<keyword evidence="2" id="KW-0472">Membrane</keyword>
<keyword evidence="2" id="KW-1133">Transmembrane helix</keyword>
<evidence type="ECO:0000256" key="2">
    <source>
        <dbReference type="SAM" id="Phobius"/>
    </source>
</evidence>
<sequence>MGLHERKTVGDSAKRATAVGLCAVVLWSMMFGFVRLTTQSFGPALGSALIYSCAAVFTYIGYRPTPLRRLPLKYVLFSGGLFVFYETAITVSIGLAASSEQTLELSLVNYLWPTMLVLLSAFDSGSHASLVRALPGAIVATTGVVLAVGGSNNLDWGAVVADVSSNPLPFALTFAAAAAWAVYSVYSSRFSQGCDATAFFMVGVAAVLWTIFLFEGAPAPAAVPGSQAFFAFAGAAGCIASGYACWGHGMLKGDMAKMGIGSYAAPLLSVVASTIILGVSLTPLFWCGTFAVVVGSLINWRMRR</sequence>
<evidence type="ECO:0000313" key="5">
    <source>
        <dbReference type="Proteomes" id="UP000253975"/>
    </source>
</evidence>